<feature type="non-terminal residue" evidence="2">
    <location>
        <position position="85"/>
    </location>
</feature>
<feature type="compositionally biased region" description="Basic and acidic residues" evidence="1">
    <location>
        <begin position="53"/>
        <end position="68"/>
    </location>
</feature>
<dbReference type="Proteomes" id="UP000824469">
    <property type="component" value="Unassembled WGS sequence"/>
</dbReference>
<gene>
    <name evidence="2" type="ORF">KI387_020567</name>
</gene>
<reference evidence="2 3" key="1">
    <citation type="journal article" date="2021" name="Nat. Plants">
        <title>The Taxus genome provides insights into paclitaxel biosynthesis.</title>
        <authorList>
            <person name="Xiong X."/>
            <person name="Gou J."/>
            <person name="Liao Q."/>
            <person name="Li Y."/>
            <person name="Zhou Q."/>
            <person name="Bi G."/>
            <person name="Li C."/>
            <person name="Du R."/>
            <person name="Wang X."/>
            <person name="Sun T."/>
            <person name="Guo L."/>
            <person name="Liang H."/>
            <person name="Lu P."/>
            <person name="Wu Y."/>
            <person name="Zhang Z."/>
            <person name="Ro D.K."/>
            <person name="Shang Y."/>
            <person name="Huang S."/>
            <person name="Yan J."/>
        </authorList>
    </citation>
    <scope>NUCLEOTIDE SEQUENCE [LARGE SCALE GENOMIC DNA]</scope>
    <source>
        <strain evidence="2">Ta-2019</strain>
    </source>
</reference>
<keyword evidence="3" id="KW-1185">Reference proteome</keyword>
<dbReference type="AlphaFoldDB" id="A0AA38LBK8"/>
<evidence type="ECO:0000313" key="3">
    <source>
        <dbReference type="Proteomes" id="UP000824469"/>
    </source>
</evidence>
<comment type="caution">
    <text evidence="2">The sequence shown here is derived from an EMBL/GenBank/DDBJ whole genome shotgun (WGS) entry which is preliminary data.</text>
</comment>
<evidence type="ECO:0000313" key="2">
    <source>
        <dbReference type="EMBL" id="KAH9318798.1"/>
    </source>
</evidence>
<accession>A0AA38LBK8</accession>
<dbReference type="EMBL" id="JAHRHJ020000004">
    <property type="protein sequence ID" value="KAH9318798.1"/>
    <property type="molecule type" value="Genomic_DNA"/>
</dbReference>
<protein>
    <submittedName>
        <fullName evidence="2">Uncharacterized protein</fullName>
    </submittedName>
</protein>
<evidence type="ECO:0000256" key="1">
    <source>
        <dbReference type="SAM" id="MobiDB-lite"/>
    </source>
</evidence>
<sequence length="85" mass="9637">MPKSAERRKNLPKSSSGTNGTQVRKVRGTARIGRNENKQSRKQKGHLGQKYANRPDRANRKNLSHEALGHLGQMDANRPVRPKQR</sequence>
<feature type="region of interest" description="Disordered" evidence="1">
    <location>
        <begin position="1"/>
        <end position="85"/>
    </location>
</feature>
<name>A0AA38LBK8_TAXCH</name>
<proteinExistence type="predicted"/>
<feature type="compositionally biased region" description="Polar residues" evidence="1">
    <location>
        <begin position="12"/>
        <end position="22"/>
    </location>
</feature>
<organism evidence="2 3">
    <name type="scientific">Taxus chinensis</name>
    <name type="common">Chinese yew</name>
    <name type="synonym">Taxus wallichiana var. chinensis</name>
    <dbReference type="NCBI Taxonomy" id="29808"/>
    <lineage>
        <taxon>Eukaryota</taxon>
        <taxon>Viridiplantae</taxon>
        <taxon>Streptophyta</taxon>
        <taxon>Embryophyta</taxon>
        <taxon>Tracheophyta</taxon>
        <taxon>Spermatophyta</taxon>
        <taxon>Pinopsida</taxon>
        <taxon>Pinidae</taxon>
        <taxon>Conifers II</taxon>
        <taxon>Cupressales</taxon>
        <taxon>Taxaceae</taxon>
        <taxon>Taxus</taxon>
    </lineage>
</organism>